<dbReference type="Gene3D" id="3.40.190.10">
    <property type="entry name" value="Periplasmic binding protein-like II"/>
    <property type="match status" value="2"/>
</dbReference>
<dbReference type="InterPro" id="IPR044527">
    <property type="entry name" value="NrtA/CpmA_ABC-bd_dom"/>
</dbReference>
<evidence type="ECO:0000256" key="4">
    <source>
        <dbReference type="ARBA" id="ARBA00022519"/>
    </source>
</evidence>
<accession>A0ABS5I9D2</accession>
<keyword evidence="2" id="KW-0813">Transport</keyword>
<keyword evidence="8" id="KW-1185">Reference proteome</keyword>
<dbReference type="PANTHER" id="PTHR30024">
    <property type="entry name" value="ALIPHATIC SULFONATES-BINDING PROTEIN-RELATED"/>
    <property type="match status" value="1"/>
</dbReference>
<evidence type="ECO:0000256" key="5">
    <source>
        <dbReference type="ARBA" id="ARBA00023136"/>
    </source>
</evidence>
<gene>
    <name evidence="7" type="ORF">KEC16_04740</name>
</gene>
<evidence type="ECO:0000256" key="6">
    <source>
        <dbReference type="SAM" id="MobiDB-lite"/>
    </source>
</evidence>
<comment type="subcellular location">
    <subcellularLocation>
        <location evidence="1">Endomembrane system</location>
    </subcellularLocation>
</comment>
<dbReference type="RefSeq" id="WP_211546525.1">
    <property type="nucleotide sequence ID" value="NZ_JAGTUF010000002.1"/>
</dbReference>
<dbReference type="Pfam" id="PF13379">
    <property type="entry name" value="NMT1_2"/>
    <property type="match status" value="1"/>
</dbReference>
<dbReference type="CDD" id="cd13553">
    <property type="entry name" value="PBP2_NrtA_CpmA_like"/>
    <property type="match status" value="1"/>
</dbReference>
<sequence length="392" mass="41899">MTLELNRLKLGIVPLMDAAPIVVAKERGFFAEQGLDVDISREPSWANIRDKVAVGALDGAQMLAPMPLSMSLGLGAIREPVITGLALNLGGNTITLSAALCHRLLAQGGLTGAALKQVIADDKLAGRPALAFAMVYPFSTHNYELRFWLAAAGIDPDRDVRLTVVPPPQMIGHMSAGNIAGFCVGEPWGSLAASMDLGTIVATSDSIFAGRLEKVLGVTRAWADSHPETHNALIKAVLAAASWCEANRGETADIMAQPAYVNVPRETARAALTGPQAPHFSAHCANFPWRSQAMWYLTQMQRWGQLSHSVDLRRIAEEVYRPDLFRLAALELGLPVPLIDHKSEGGHAQPWILDKATAPIAMGPDLMLGGVRFDPAPGSETPAQPEHAEGLS</sequence>
<name>A0ABS5I9D2_9PROT</name>
<feature type="region of interest" description="Disordered" evidence="6">
    <location>
        <begin position="372"/>
        <end position="392"/>
    </location>
</feature>
<evidence type="ECO:0000256" key="1">
    <source>
        <dbReference type="ARBA" id="ARBA00004308"/>
    </source>
</evidence>
<evidence type="ECO:0000313" key="8">
    <source>
        <dbReference type="Proteomes" id="UP000680714"/>
    </source>
</evidence>
<comment type="caution">
    <text evidence="7">The sequence shown here is derived from an EMBL/GenBank/DDBJ whole genome shotgun (WGS) entry which is preliminary data.</text>
</comment>
<dbReference type="EMBL" id="JAGTUF010000002">
    <property type="protein sequence ID" value="MBR9971015.1"/>
    <property type="molecule type" value="Genomic_DNA"/>
</dbReference>
<dbReference type="SUPFAM" id="SSF53850">
    <property type="entry name" value="Periplasmic binding protein-like II"/>
    <property type="match status" value="1"/>
</dbReference>
<dbReference type="Proteomes" id="UP000680714">
    <property type="component" value="Unassembled WGS sequence"/>
</dbReference>
<keyword evidence="4" id="KW-0997">Cell inner membrane</keyword>
<evidence type="ECO:0000256" key="2">
    <source>
        <dbReference type="ARBA" id="ARBA00022448"/>
    </source>
</evidence>
<dbReference type="PANTHER" id="PTHR30024:SF43">
    <property type="entry name" value="BLL4572 PROTEIN"/>
    <property type="match status" value="1"/>
</dbReference>
<evidence type="ECO:0000256" key="3">
    <source>
        <dbReference type="ARBA" id="ARBA00022475"/>
    </source>
</evidence>
<proteinExistence type="predicted"/>
<evidence type="ECO:0000313" key="7">
    <source>
        <dbReference type="EMBL" id="MBR9971015.1"/>
    </source>
</evidence>
<organism evidence="7 8">
    <name type="scientific">Magnetospirillum sulfuroxidans</name>
    <dbReference type="NCBI Taxonomy" id="611300"/>
    <lineage>
        <taxon>Bacteria</taxon>
        <taxon>Pseudomonadati</taxon>
        <taxon>Pseudomonadota</taxon>
        <taxon>Alphaproteobacteria</taxon>
        <taxon>Rhodospirillales</taxon>
        <taxon>Rhodospirillaceae</taxon>
        <taxon>Magnetospirillum</taxon>
    </lineage>
</organism>
<protein>
    <submittedName>
        <fullName evidence="7">ABC transporter substrate-binding protein</fullName>
    </submittedName>
</protein>
<keyword evidence="3" id="KW-1003">Cell membrane</keyword>
<reference evidence="7 8" key="1">
    <citation type="submission" date="2021-04" db="EMBL/GenBank/DDBJ databases">
        <title>Magnetospirillum sulfuroxidans sp. nov., a facultative chemolithoautotrophic sulfur-oxidizing alphaproteobacterium isolated from freshwater sediment and proposals for Paramagetospirillum gen. nov., and Magnetospirillaceae fam. nov.</title>
        <authorList>
            <person name="Koziaeva V."/>
            <person name="Geelhoed J.S."/>
            <person name="Sorokin D.Y."/>
            <person name="Grouzdev D.S."/>
        </authorList>
    </citation>
    <scope>NUCLEOTIDE SEQUENCE [LARGE SCALE GENOMIC DNA]</scope>
    <source>
        <strain evidence="7 8">J10</strain>
    </source>
</reference>
<keyword evidence="5" id="KW-0472">Membrane</keyword>